<dbReference type="EMBL" id="ML732270">
    <property type="protein sequence ID" value="KAB8071508.1"/>
    <property type="molecule type" value="Genomic_DNA"/>
</dbReference>
<gene>
    <name evidence="1" type="ORF">BDV29DRAFT_159379</name>
</gene>
<dbReference type="Proteomes" id="UP000326565">
    <property type="component" value="Unassembled WGS sequence"/>
</dbReference>
<dbReference type="Gene3D" id="3.80.10.10">
    <property type="entry name" value="Ribonuclease Inhibitor"/>
    <property type="match status" value="1"/>
</dbReference>
<sequence>MPGITSLPVELYDKITQHYARNPSREANEHNTYRLKTYEFGPSKHETYKVKTQRLKNLRLVSKPLCQSASRLLFRRFNAWFRGGEESPTVVAALTALQELCQSDHARFVQKLGVGCRGHDSKEACQEYLSYFQKVFASCLERLPSLQRLTIIHCDRDATTTTIETTMEEACIEAFQLVALPKLKELHLWKVQGNSPYFSPPCNSTRPASALQNLTYLDINFNSVKDSRGGSWIFAAIQQNCCNLRHVNLDLSEDGSLSFIHQNAPLRSLSFYETTISCEQLLMLRRFRDTVTDVDLKHVRLSSGVWAEVFMELSRFPVLRHLGVYVECGGDMLILNDNWLRCENYYEHWIRYTEHGTANHGLNCLALDACRRQVLRNRKDGSSGYCLE</sequence>
<evidence type="ECO:0000313" key="1">
    <source>
        <dbReference type="EMBL" id="KAB8071508.1"/>
    </source>
</evidence>
<dbReference type="AlphaFoldDB" id="A0A5N5WSF2"/>
<protein>
    <recommendedName>
        <fullName evidence="3">F-box domain-containing protein</fullName>
    </recommendedName>
</protein>
<proteinExistence type="predicted"/>
<name>A0A5N5WSF2_9EURO</name>
<dbReference type="OrthoDB" id="4509573at2759"/>
<reference evidence="1 2" key="1">
    <citation type="submission" date="2019-04" db="EMBL/GenBank/DDBJ databases">
        <title>Friends and foes A comparative genomics study of 23 Aspergillus species from section Flavi.</title>
        <authorList>
            <consortium name="DOE Joint Genome Institute"/>
            <person name="Kjaerbolling I."/>
            <person name="Vesth T."/>
            <person name="Frisvad J.C."/>
            <person name="Nybo J.L."/>
            <person name="Theobald S."/>
            <person name="Kildgaard S."/>
            <person name="Isbrandt T."/>
            <person name="Kuo A."/>
            <person name="Sato A."/>
            <person name="Lyhne E.K."/>
            <person name="Kogle M.E."/>
            <person name="Wiebenga A."/>
            <person name="Kun R.S."/>
            <person name="Lubbers R.J."/>
            <person name="Makela M.R."/>
            <person name="Barry K."/>
            <person name="Chovatia M."/>
            <person name="Clum A."/>
            <person name="Daum C."/>
            <person name="Haridas S."/>
            <person name="He G."/>
            <person name="LaButti K."/>
            <person name="Lipzen A."/>
            <person name="Mondo S."/>
            <person name="Riley R."/>
            <person name="Salamov A."/>
            <person name="Simmons B.A."/>
            <person name="Magnuson J.K."/>
            <person name="Henrissat B."/>
            <person name="Mortensen U.H."/>
            <person name="Larsen T.O."/>
            <person name="Devries R.P."/>
            <person name="Grigoriev I.V."/>
            <person name="Machida M."/>
            <person name="Baker S.E."/>
            <person name="Andersen M.R."/>
        </authorList>
    </citation>
    <scope>NUCLEOTIDE SEQUENCE [LARGE SCALE GENOMIC DNA]</scope>
    <source>
        <strain evidence="1 2">CBS 151.66</strain>
    </source>
</reference>
<keyword evidence="2" id="KW-1185">Reference proteome</keyword>
<evidence type="ECO:0008006" key="3">
    <source>
        <dbReference type="Google" id="ProtNLM"/>
    </source>
</evidence>
<dbReference type="InterPro" id="IPR032675">
    <property type="entry name" value="LRR_dom_sf"/>
</dbReference>
<dbReference type="SUPFAM" id="SSF52047">
    <property type="entry name" value="RNI-like"/>
    <property type="match status" value="1"/>
</dbReference>
<evidence type="ECO:0000313" key="2">
    <source>
        <dbReference type="Proteomes" id="UP000326565"/>
    </source>
</evidence>
<organism evidence="1 2">
    <name type="scientific">Aspergillus leporis</name>
    <dbReference type="NCBI Taxonomy" id="41062"/>
    <lineage>
        <taxon>Eukaryota</taxon>
        <taxon>Fungi</taxon>
        <taxon>Dikarya</taxon>
        <taxon>Ascomycota</taxon>
        <taxon>Pezizomycotina</taxon>
        <taxon>Eurotiomycetes</taxon>
        <taxon>Eurotiomycetidae</taxon>
        <taxon>Eurotiales</taxon>
        <taxon>Aspergillaceae</taxon>
        <taxon>Aspergillus</taxon>
        <taxon>Aspergillus subgen. Circumdati</taxon>
    </lineage>
</organism>
<accession>A0A5N5WSF2</accession>